<evidence type="ECO:0000259" key="1">
    <source>
        <dbReference type="PROSITE" id="PS51831"/>
    </source>
</evidence>
<sequence>MRLKEIDEIRRWFDNYVASFYSTCGRLHQLDLKERHSHRVAENAGLLADELRWDESTRHLAVAAGLLHDLGRFPQYLDYGTFYDFRSLDHGDRGERVLREDFPGDIIDPIELELIAFTTREHNKKDLPVGRTEKEMELLKLIKDSDRIDIFRVVREHIKRGETDSIYPGIGPEGRFTPAVLDELRGHGKARYDQLRTLSDVLLFQLCWIKDMAHPQSVELLRDRGDLEWILDRLPEDSTAAEILGSLKGSMLPSQTCR</sequence>
<dbReference type="EMBL" id="ABTR02000001">
    <property type="protein sequence ID" value="EFC91326.1"/>
    <property type="molecule type" value="Genomic_DNA"/>
</dbReference>
<feature type="domain" description="HD" evidence="1">
    <location>
        <begin position="33"/>
        <end position="151"/>
    </location>
</feature>
<dbReference type="PaxDb" id="469381-Dpep_1300"/>
<gene>
    <name evidence="2" type="ORF">Dpep_1300</name>
</gene>
<comment type="caution">
    <text evidence="2">The sequence shown here is derived from an EMBL/GenBank/DDBJ whole genome shotgun (WGS) entry which is preliminary data.</text>
</comment>
<keyword evidence="3" id="KW-1185">Reference proteome</keyword>
<evidence type="ECO:0000313" key="3">
    <source>
        <dbReference type="Proteomes" id="UP000006427"/>
    </source>
</evidence>
<dbReference type="Proteomes" id="UP000006427">
    <property type="component" value="Unassembled WGS sequence"/>
</dbReference>
<dbReference type="eggNOG" id="COG1418">
    <property type="taxonomic scope" value="Bacteria"/>
</dbReference>
<dbReference type="CDD" id="cd00077">
    <property type="entry name" value="HDc"/>
    <property type="match status" value="1"/>
</dbReference>
<dbReference type="SUPFAM" id="SSF109604">
    <property type="entry name" value="HD-domain/PDEase-like"/>
    <property type="match status" value="1"/>
</dbReference>
<proteinExistence type="predicted"/>
<dbReference type="Pfam" id="PF01966">
    <property type="entry name" value="HD"/>
    <property type="match status" value="1"/>
</dbReference>
<evidence type="ECO:0000313" key="2">
    <source>
        <dbReference type="EMBL" id="EFC91326.1"/>
    </source>
</evidence>
<dbReference type="Gene3D" id="1.10.3210.10">
    <property type="entry name" value="Hypothetical protein af1432"/>
    <property type="match status" value="1"/>
</dbReference>
<dbReference type="GO" id="GO:0016787">
    <property type="term" value="F:hydrolase activity"/>
    <property type="evidence" value="ECO:0007669"/>
    <property type="project" value="UniProtKB-KW"/>
</dbReference>
<organism evidence="2 3">
    <name type="scientific">Dethiosulfovibrio peptidovorans DSM 11002</name>
    <dbReference type="NCBI Taxonomy" id="469381"/>
    <lineage>
        <taxon>Bacteria</taxon>
        <taxon>Thermotogati</taxon>
        <taxon>Synergistota</taxon>
        <taxon>Synergistia</taxon>
        <taxon>Synergistales</taxon>
        <taxon>Dethiosulfovibrionaceae</taxon>
        <taxon>Dethiosulfovibrio</taxon>
    </lineage>
</organism>
<dbReference type="STRING" id="469381.Dpep_1300"/>
<reference evidence="2 3" key="1">
    <citation type="journal article" date="2010" name="Stand. Genomic Sci.">
        <title>Permanent draft genome sequence of Dethiosulfovibrio peptidovorans type strain (SEBR 4207).</title>
        <authorList>
            <person name="Labutti K."/>
            <person name="Mayilraj S."/>
            <person name="Clum A."/>
            <person name="Lucas S."/>
            <person name="Glavina Del Rio T."/>
            <person name="Nolan M."/>
            <person name="Tice H."/>
            <person name="Cheng J.F."/>
            <person name="Pitluck S."/>
            <person name="Liolios K."/>
            <person name="Ivanova N."/>
            <person name="Mavromatis K."/>
            <person name="Mikhailova N."/>
            <person name="Pati A."/>
            <person name="Goodwin L."/>
            <person name="Chen A."/>
            <person name="Palaniappan K."/>
            <person name="Land M."/>
            <person name="Hauser L."/>
            <person name="Chang Y.J."/>
            <person name="Jeffries C.D."/>
            <person name="Rohde M."/>
            <person name="Spring S."/>
            <person name="Goker M."/>
            <person name="Woyke T."/>
            <person name="Bristow J."/>
            <person name="Eisen J.A."/>
            <person name="Markowitz V."/>
            <person name="Hugenholtz P."/>
            <person name="Kyrpides N.C."/>
            <person name="Klenk H.P."/>
            <person name="Lapidus A."/>
        </authorList>
    </citation>
    <scope>NUCLEOTIDE SEQUENCE [LARGE SCALE GENOMIC DNA]</scope>
    <source>
        <strain evidence="2 3">DSM 11002</strain>
    </source>
</reference>
<dbReference type="InterPro" id="IPR006674">
    <property type="entry name" value="HD_domain"/>
</dbReference>
<dbReference type="InterPro" id="IPR003607">
    <property type="entry name" value="HD/PDEase_dom"/>
</dbReference>
<dbReference type="SMART" id="SM00471">
    <property type="entry name" value="HDc"/>
    <property type="match status" value="1"/>
</dbReference>
<accession>D2Z779</accession>
<protein>
    <submittedName>
        <fullName evidence="2">Metal dependent phosphohydrolase</fullName>
    </submittedName>
</protein>
<dbReference type="RefSeq" id="WP_005660670.1">
    <property type="nucleotide sequence ID" value="NZ_ABTR02000001.1"/>
</dbReference>
<dbReference type="AlphaFoldDB" id="D2Z779"/>
<dbReference type="PROSITE" id="PS51831">
    <property type="entry name" value="HD"/>
    <property type="match status" value="1"/>
</dbReference>
<name>D2Z779_9BACT</name>